<dbReference type="InterPro" id="IPR021109">
    <property type="entry name" value="Peptidase_aspartic_dom_sf"/>
</dbReference>
<dbReference type="KEGG" id="mcha:111024544"/>
<evidence type="ECO:0000313" key="2">
    <source>
        <dbReference type="RefSeq" id="XP_022157944.1"/>
    </source>
</evidence>
<dbReference type="Proteomes" id="UP000504603">
    <property type="component" value="Unplaced"/>
</dbReference>
<keyword evidence="1" id="KW-1185">Reference proteome</keyword>
<dbReference type="AlphaFoldDB" id="A0A6J1DY04"/>
<reference evidence="2" key="1">
    <citation type="submission" date="2025-08" db="UniProtKB">
        <authorList>
            <consortium name="RefSeq"/>
        </authorList>
    </citation>
    <scope>IDENTIFICATION</scope>
    <source>
        <strain evidence="2">OHB3-1</strain>
    </source>
</reference>
<name>A0A6J1DY04_MOMCH</name>
<dbReference type="OrthoDB" id="1702682at2759"/>
<protein>
    <submittedName>
        <fullName evidence="2">Uncharacterized protein LOC111024544</fullName>
    </submittedName>
</protein>
<sequence>MQFKKFLDVLKQLHVNIPLVEVLEQMPNYVRFLKEILTKKRKLGEYETVAMTKACNNILTSKILAKMKDLGSFTIPVSIGGQEIGLALCDLGAIINLMPLSIYNKLGIGETRPTTVTLQLVDRSITHPEGKIEDVLKLVADLPMEKDQMLLSMLKTHQKEIGWTIADIRGISPSFCMHTIVLE</sequence>
<gene>
    <name evidence="2" type="primary">LOC111024544</name>
</gene>
<dbReference type="RefSeq" id="XP_022157944.1">
    <property type="nucleotide sequence ID" value="XM_022302252.1"/>
</dbReference>
<accession>A0A6J1DY04</accession>
<dbReference type="GeneID" id="111024544"/>
<evidence type="ECO:0000313" key="1">
    <source>
        <dbReference type="Proteomes" id="UP000504603"/>
    </source>
</evidence>
<organism evidence="1 2">
    <name type="scientific">Momordica charantia</name>
    <name type="common">Bitter gourd</name>
    <name type="synonym">Balsam pear</name>
    <dbReference type="NCBI Taxonomy" id="3673"/>
    <lineage>
        <taxon>Eukaryota</taxon>
        <taxon>Viridiplantae</taxon>
        <taxon>Streptophyta</taxon>
        <taxon>Embryophyta</taxon>
        <taxon>Tracheophyta</taxon>
        <taxon>Spermatophyta</taxon>
        <taxon>Magnoliopsida</taxon>
        <taxon>eudicotyledons</taxon>
        <taxon>Gunneridae</taxon>
        <taxon>Pentapetalae</taxon>
        <taxon>rosids</taxon>
        <taxon>fabids</taxon>
        <taxon>Cucurbitales</taxon>
        <taxon>Cucurbitaceae</taxon>
        <taxon>Momordiceae</taxon>
        <taxon>Momordica</taxon>
    </lineage>
</organism>
<proteinExistence type="predicted"/>
<dbReference type="PANTHER" id="PTHR33067">
    <property type="entry name" value="RNA-DIRECTED DNA POLYMERASE-RELATED"/>
    <property type="match status" value="1"/>
</dbReference>
<dbReference type="Gene3D" id="2.40.70.10">
    <property type="entry name" value="Acid Proteases"/>
    <property type="match status" value="1"/>
</dbReference>
<dbReference type="PANTHER" id="PTHR33067:SF9">
    <property type="entry name" value="RNA-DIRECTED DNA POLYMERASE"/>
    <property type="match status" value="1"/>
</dbReference>